<name>A0AAW5IJ45_9BACT</name>
<dbReference type="PANTHER" id="PTHR30160">
    <property type="entry name" value="TETRAACYLDISACCHARIDE 4'-KINASE-RELATED"/>
    <property type="match status" value="1"/>
</dbReference>
<keyword evidence="1" id="KW-0328">Glycosyltransferase</keyword>
<dbReference type="SUPFAM" id="SSF53756">
    <property type="entry name" value="UDP-Glycosyltransferase/glycogen phosphorylase"/>
    <property type="match status" value="1"/>
</dbReference>
<dbReference type="RefSeq" id="WP_254952471.1">
    <property type="nucleotide sequence ID" value="NZ_JANDWY010000017.1"/>
</dbReference>
<protein>
    <submittedName>
        <fullName evidence="3">Glycosyltransferase family 9 protein</fullName>
    </submittedName>
</protein>
<reference evidence="3" key="1">
    <citation type="submission" date="2022-07" db="EMBL/GenBank/DDBJ databases">
        <title>Prevotella copri.</title>
        <authorList>
            <person name="Yang C."/>
        </authorList>
    </citation>
    <scope>NUCLEOTIDE SEQUENCE</scope>
    <source>
        <strain evidence="3">HF2107</strain>
    </source>
</reference>
<organism evidence="3 4">
    <name type="scientific">Segatella copri</name>
    <dbReference type="NCBI Taxonomy" id="165179"/>
    <lineage>
        <taxon>Bacteria</taxon>
        <taxon>Pseudomonadati</taxon>
        <taxon>Bacteroidota</taxon>
        <taxon>Bacteroidia</taxon>
        <taxon>Bacteroidales</taxon>
        <taxon>Prevotellaceae</taxon>
        <taxon>Segatella</taxon>
    </lineage>
</organism>
<dbReference type="AlphaFoldDB" id="A0AAW5IJ45"/>
<dbReference type="GO" id="GO:0005829">
    <property type="term" value="C:cytosol"/>
    <property type="evidence" value="ECO:0007669"/>
    <property type="project" value="TreeGrafter"/>
</dbReference>
<evidence type="ECO:0000256" key="1">
    <source>
        <dbReference type="ARBA" id="ARBA00022676"/>
    </source>
</evidence>
<dbReference type="Pfam" id="PF01075">
    <property type="entry name" value="Glyco_transf_9"/>
    <property type="match status" value="1"/>
</dbReference>
<dbReference type="EMBL" id="JANDWZ010000020">
    <property type="protein sequence ID" value="MCP9564838.1"/>
    <property type="molecule type" value="Genomic_DNA"/>
</dbReference>
<dbReference type="Gene3D" id="3.40.50.2000">
    <property type="entry name" value="Glycogen Phosphorylase B"/>
    <property type="match status" value="2"/>
</dbReference>
<accession>A0AAW5IJ45</accession>
<dbReference type="CDD" id="cd03789">
    <property type="entry name" value="GT9_LPS_heptosyltransferase"/>
    <property type="match status" value="1"/>
</dbReference>
<dbReference type="Proteomes" id="UP001205531">
    <property type="component" value="Unassembled WGS sequence"/>
</dbReference>
<dbReference type="GO" id="GO:0009244">
    <property type="term" value="P:lipopolysaccharide core region biosynthetic process"/>
    <property type="evidence" value="ECO:0007669"/>
    <property type="project" value="TreeGrafter"/>
</dbReference>
<comment type="caution">
    <text evidence="3">The sequence shown here is derived from an EMBL/GenBank/DDBJ whole genome shotgun (WGS) entry which is preliminary data.</text>
</comment>
<sequence length="372" mass="41810">MKTEHILVIRFSAMGDVAMTVPVIYSLAKQYPHVRITVLSRSFARPFFENLAPNVGFMEADLKGEYKGVKGLNALYRRLIAKQFTAIADLHSVLRSSYLRMRFNLSNFKVAHIDKHRKGKRKLVASSGKVMEKQPSSFQNYADVFAKLGYPVQMDFTSLFPEEGGDLSLLPEQVFQVIVDNSKDKSTVINKDAHNPAEPWIGLAPFAAHEGKIYPVQQMEKVVERLIHNHPHCRIFLFGGGKTETPVMDAWEEKYPQVVNASGKLHGISDELILMSHLRLMISMDSGNMHLASLVNTPVVSIWGATHPYAGFMGWHQSPDNAVQLDMPCRPCSIYGNKPCMRGDFACMKNISPELIVEKVENVLNENAKKSH</sequence>
<dbReference type="InterPro" id="IPR002201">
    <property type="entry name" value="Glyco_trans_9"/>
</dbReference>
<dbReference type="PANTHER" id="PTHR30160:SF22">
    <property type="entry name" value="LIPOPOLYSACCHARIDE CORE BIOSYNTHESIS PROTEIN"/>
    <property type="match status" value="1"/>
</dbReference>
<dbReference type="InterPro" id="IPR051199">
    <property type="entry name" value="LPS_LOS_Heptosyltrfase"/>
</dbReference>
<gene>
    <name evidence="3" type="ORF">NNC64_09750</name>
</gene>
<keyword evidence="2" id="KW-0808">Transferase</keyword>
<evidence type="ECO:0000313" key="4">
    <source>
        <dbReference type="Proteomes" id="UP001205531"/>
    </source>
</evidence>
<proteinExistence type="predicted"/>
<dbReference type="GO" id="GO:0008713">
    <property type="term" value="F:ADP-heptose-lipopolysaccharide heptosyltransferase activity"/>
    <property type="evidence" value="ECO:0007669"/>
    <property type="project" value="TreeGrafter"/>
</dbReference>
<evidence type="ECO:0000313" key="3">
    <source>
        <dbReference type="EMBL" id="MCP9564838.1"/>
    </source>
</evidence>
<evidence type="ECO:0000256" key="2">
    <source>
        <dbReference type="ARBA" id="ARBA00022679"/>
    </source>
</evidence>